<gene>
    <name evidence="6" type="ORF">TW77_01030</name>
</gene>
<name>A0A0F4R2E9_9GAMM</name>
<proteinExistence type="predicted"/>
<sequence>MAEQLLPYQLTILVLGLSGALFLIQLAIVDIVAIKQKHPPGVAVAQDPDDWLFRCNRVFANSNETLGILVLVVLFALFSGADPLWLNALALIYLASRVGHMLCYYFGQKVLRSIAFGICYLSLFGIFTIGLSAWLSA</sequence>
<dbReference type="Pfam" id="PF01124">
    <property type="entry name" value="MAPEG"/>
    <property type="match status" value="1"/>
</dbReference>
<keyword evidence="4 5" id="KW-0472">Membrane</keyword>
<comment type="caution">
    <text evidence="6">The sequence shown here is derived from an EMBL/GenBank/DDBJ whole genome shotgun (WGS) entry which is preliminary data.</text>
</comment>
<feature type="transmembrane region" description="Helical" evidence="5">
    <location>
        <begin position="114"/>
        <end position="135"/>
    </location>
</feature>
<dbReference type="RefSeq" id="WP_046003117.1">
    <property type="nucleotide sequence ID" value="NZ_JXYA01000002.1"/>
</dbReference>
<evidence type="ECO:0000256" key="2">
    <source>
        <dbReference type="ARBA" id="ARBA00022692"/>
    </source>
</evidence>
<dbReference type="Gene3D" id="1.20.120.550">
    <property type="entry name" value="Membrane associated eicosanoid/glutathione metabolism-like domain"/>
    <property type="match status" value="1"/>
</dbReference>
<keyword evidence="7" id="KW-1185">Reference proteome</keyword>
<feature type="transmembrane region" description="Helical" evidence="5">
    <location>
        <begin position="58"/>
        <end position="78"/>
    </location>
</feature>
<dbReference type="GO" id="GO:0016020">
    <property type="term" value="C:membrane"/>
    <property type="evidence" value="ECO:0007669"/>
    <property type="project" value="UniProtKB-SubCell"/>
</dbReference>
<evidence type="ECO:0000313" key="7">
    <source>
        <dbReference type="Proteomes" id="UP000033452"/>
    </source>
</evidence>
<feature type="transmembrane region" description="Helical" evidence="5">
    <location>
        <begin position="6"/>
        <end position="29"/>
    </location>
</feature>
<evidence type="ECO:0000313" key="6">
    <source>
        <dbReference type="EMBL" id="KJZ12967.1"/>
    </source>
</evidence>
<keyword evidence="2 5" id="KW-0812">Transmembrane</keyword>
<comment type="subcellular location">
    <subcellularLocation>
        <location evidence="1">Membrane</location>
    </subcellularLocation>
</comment>
<protein>
    <submittedName>
        <fullName evidence="6">Membrane protein</fullName>
    </submittedName>
</protein>
<dbReference type="InterPro" id="IPR023352">
    <property type="entry name" value="MAPEG-like_dom_sf"/>
</dbReference>
<reference evidence="6 7" key="1">
    <citation type="journal article" date="2015" name="BMC Genomics">
        <title>Genome mining reveals unlocked bioactive potential of marine Gram-negative bacteria.</title>
        <authorList>
            <person name="Machado H."/>
            <person name="Sonnenschein E.C."/>
            <person name="Melchiorsen J."/>
            <person name="Gram L."/>
        </authorList>
    </citation>
    <scope>NUCLEOTIDE SEQUENCE [LARGE SCALE GENOMIC DNA]</scope>
    <source>
        <strain evidence="6 7">S2471</strain>
    </source>
</reference>
<evidence type="ECO:0000256" key="3">
    <source>
        <dbReference type="ARBA" id="ARBA00022989"/>
    </source>
</evidence>
<evidence type="ECO:0000256" key="1">
    <source>
        <dbReference type="ARBA" id="ARBA00004370"/>
    </source>
</evidence>
<feature type="transmembrane region" description="Helical" evidence="5">
    <location>
        <begin position="84"/>
        <end position="107"/>
    </location>
</feature>
<keyword evidence="3 5" id="KW-1133">Transmembrane helix</keyword>
<accession>A0A0F4R2E9</accession>
<evidence type="ECO:0000256" key="4">
    <source>
        <dbReference type="ARBA" id="ARBA00023136"/>
    </source>
</evidence>
<dbReference type="InterPro" id="IPR001129">
    <property type="entry name" value="Membr-assoc_MAPEG"/>
</dbReference>
<dbReference type="AlphaFoldDB" id="A0A0F4R2E9"/>
<dbReference type="Proteomes" id="UP000033452">
    <property type="component" value="Unassembled WGS sequence"/>
</dbReference>
<dbReference type="SUPFAM" id="SSF161084">
    <property type="entry name" value="MAPEG domain-like"/>
    <property type="match status" value="1"/>
</dbReference>
<organism evidence="6 7">
    <name type="scientific">Pseudoalteromonas rubra</name>
    <dbReference type="NCBI Taxonomy" id="43658"/>
    <lineage>
        <taxon>Bacteria</taxon>
        <taxon>Pseudomonadati</taxon>
        <taxon>Pseudomonadota</taxon>
        <taxon>Gammaproteobacteria</taxon>
        <taxon>Alteromonadales</taxon>
        <taxon>Pseudoalteromonadaceae</taxon>
        <taxon>Pseudoalteromonas</taxon>
    </lineage>
</organism>
<dbReference type="PATRIC" id="fig|43658.5.peg.211"/>
<evidence type="ECO:0000256" key="5">
    <source>
        <dbReference type="SAM" id="Phobius"/>
    </source>
</evidence>
<dbReference type="OrthoDB" id="5880499at2"/>
<dbReference type="EMBL" id="JXYA01000002">
    <property type="protein sequence ID" value="KJZ12967.1"/>
    <property type="molecule type" value="Genomic_DNA"/>
</dbReference>